<dbReference type="AlphaFoldDB" id="A0AAW1D8U3"/>
<dbReference type="PANTHER" id="PTHR11351">
    <property type="entry name" value="ACYL-COA DESATURASE"/>
    <property type="match status" value="1"/>
</dbReference>
<keyword evidence="7 12" id="KW-0560">Oxidoreductase</keyword>
<comment type="similarity">
    <text evidence="2 12">Belongs to the fatty acid desaturase type 1 family.</text>
</comment>
<organism evidence="15 16">
    <name type="scientific">Rhynocoris fuscipes</name>
    <dbReference type="NCBI Taxonomy" id="488301"/>
    <lineage>
        <taxon>Eukaryota</taxon>
        <taxon>Metazoa</taxon>
        <taxon>Ecdysozoa</taxon>
        <taxon>Arthropoda</taxon>
        <taxon>Hexapoda</taxon>
        <taxon>Insecta</taxon>
        <taxon>Pterygota</taxon>
        <taxon>Neoptera</taxon>
        <taxon>Paraneoptera</taxon>
        <taxon>Hemiptera</taxon>
        <taxon>Heteroptera</taxon>
        <taxon>Panheteroptera</taxon>
        <taxon>Cimicomorpha</taxon>
        <taxon>Reduviidae</taxon>
        <taxon>Harpactorinae</taxon>
        <taxon>Harpactorini</taxon>
        <taxon>Rhynocoris</taxon>
    </lineage>
</organism>
<keyword evidence="9" id="KW-0443">Lipid metabolism</keyword>
<protein>
    <recommendedName>
        <fullName evidence="14">Fatty acid desaturase domain-containing protein</fullName>
    </recommendedName>
</protein>
<evidence type="ECO:0000256" key="4">
    <source>
        <dbReference type="ARBA" id="ARBA00022692"/>
    </source>
</evidence>
<evidence type="ECO:0000256" key="13">
    <source>
        <dbReference type="SAM" id="Phobius"/>
    </source>
</evidence>
<name>A0AAW1D8U3_9HEMI</name>
<dbReference type="PANTHER" id="PTHR11351:SF21">
    <property type="entry name" value="GH07782P"/>
    <property type="match status" value="1"/>
</dbReference>
<keyword evidence="10 13" id="KW-0472">Membrane</keyword>
<keyword evidence="4 12" id="KW-0812">Transmembrane</keyword>
<dbReference type="GO" id="GO:0005506">
    <property type="term" value="F:iron ion binding"/>
    <property type="evidence" value="ECO:0007669"/>
    <property type="project" value="TreeGrafter"/>
</dbReference>
<dbReference type="InterPro" id="IPR015876">
    <property type="entry name" value="Acyl-CoA_DS"/>
</dbReference>
<sequence>MTHEIERILSKFLSKEETDELKCNAKETKTEQSHIIWSRVISIVILHILAVYSLFYILFNGAHPLSFIWGFMIGIMGGFGVTVGCHRLWTHKTYKAKPQLEILLLIFYSIAGQNTVPQWVLDHRVHHKYSDTDADPHNSKRGFFFSHCGWLMMRKSREVKEKGKLIDMSDIKNNPYITWHTKYFIPLKILFCFIIPWAVPVYFWNESSLTAFLGLNVLRYAITLNGTWSVNSWAHIWGTKPYDKRICPVDSLPVAMWSLGEGWHNYHHVFPWDYKTGEFNHYRTNLSAMFIDYMAKIGWAYDLKQPSKELVKNVIKKYGDLSVAPEQSENDCKTL</sequence>
<evidence type="ECO:0000256" key="3">
    <source>
        <dbReference type="ARBA" id="ARBA00022516"/>
    </source>
</evidence>
<accession>A0AAW1D8U3</accession>
<keyword evidence="6 13" id="KW-1133">Transmembrane helix</keyword>
<evidence type="ECO:0000256" key="9">
    <source>
        <dbReference type="ARBA" id="ARBA00023098"/>
    </source>
</evidence>
<dbReference type="Pfam" id="PF00487">
    <property type="entry name" value="FA_desaturase"/>
    <property type="match status" value="1"/>
</dbReference>
<evidence type="ECO:0000256" key="12">
    <source>
        <dbReference type="RuleBase" id="RU000581"/>
    </source>
</evidence>
<reference evidence="15 16" key="1">
    <citation type="submission" date="2022-12" db="EMBL/GenBank/DDBJ databases">
        <title>Chromosome-level genome assembly of true bugs.</title>
        <authorList>
            <person name="Ma L."/>
            <person name="Li H."/>
        </authorList>
    </citation>
    <scope>NUCLEOTIDE SEQUENCE [LARGE SCALE GENOMIC DNA]</scope>
    <source>
        <strain evidence="15">Lab_2022b</strain>
    </source>
</reference>
<evidence type="ECO:0000256" key="2">
    <source>
        <dbReference type="ARBA" id="ARBA00009295"/>
    </source>
</evidence>
<evidence type="ECO:0000256" key="11">
    <source>
        <dbReference type="ARBA" id="ARBA00023160"/>
    </source>
</evidence>
<evidence type="ECO:0000256" key="7">
    <source>
        <dbReference type="ARBA" id="ARBA00023002"/>
    </source>
</evidence>
<gene>
    <name evidence="15" type="ORF">O3M35_009156</name>
</gene>
<keyword evidence="5" id="KW-0276">Fatty acid metabolism</keyword>
<evidence type="ECO:0000313" key="16">
    <source>
        <dbReference type="Proteomes" id="UP001461498"/>
    </source>
</evidence>
<evidence type="ECO:0000256" key="10">
    <source>
        <dbReference type="ARBA" id="ARBA00023136"/>
    </source>
</evidence>
<dbReference type="GO" id="GO:0006636">
    <property type="term" value="P:unsaturated fatty acid biosynthetic process"/>
    <property type="evidence" value="ECO:0007669"/>
    <property type="project" value="TreeGrafter"/>
</dbReference>
<feature type="transmembrane region" description="Helical" evidence="13">
    <location>
        <begin position="183"/>
        <end position="204"/>
    </location>
</feature>
<dbReference type="PRINTS" id="PR00075">
    <property type="entry name" value="FACDDSATRASE"/>
</dbReference>
<comment type="domain">
    <text evidence="12">The histidine box domains are involved in binding the catalytic metal ions.</text>
</comment>
<feature type="transmembrane region" description="Helical" evidence="13">
    <location>
        <begin position="65"/>
        <end position="90"/>
    </location>
</feature>
<evidence type="ECO:0000313" key="15">
    <source>
        <dbReference type="EMBL" id="KAK9504999.1"/>
    </source>
</evidence>
<dbReference type="GO" id="GO:0005789">
    <property type="term" value="C:endoplasmic reticulum membrane"/>
    <property type="evidence" value="ECO:0007669"/>
    <property type="project" value="TreeGrafter"/>
</dbReference>
<comment type="cofactor">
    <cofactor evidence="12">
        <name>Fe(2+)</name>
        <dbReference type="ChEBI" id="CHEBI:29033"/>
    </cofactor>
</comment>
<comment type="caution">
    <text evidence="15">The sequence shown here is derived from an EMBL/GenBank/DDBJ whole genome shotgun (WGS) entry which is preliminary data.</text>
</comment>
<comment type="subcellular location">
    <subcellularLocation>
        <location evidence="1">Membrane</location>
        <topology evidence="1">Multi-pass membrane protein</topology>
    </subcellularLocation>
</comment>
<feature type="transmembrane region" description="Helical" evidence="13">
    <location>
        <begin position="36"/>
        <end position="59"/>
    </location>
</feature>
<dbReference type="EMBL" id="JAPXFL010000006">
    <property type="protein sequence ID" value="KAK9504999.1"/>
    <property type="molecule type" value="Genomic_DNA"/>
</dbReference>
<proteinExistence type="inferred from homology"/>
<evidence type="ECO:0000259" key="14">
    <source>
        <dbReference type="Pfam" id="PF00487"/>
    </source>
</evidence>
<evidence type="ECO:0000256" key="5">
    <source>
        <dbReference type="ARBA" id="ARBA00022832"/>
    </source>
</evidence>
<keyword evidence="11 12" id="KW-0275">Fatty acid biosynthesis</keyword>
<keyword evidence="16" id="KW-1185">Reference proteome</keyword>
<evidence type="ECO:0000256" key="8">
    <source>
        <dbReference type="ARBA" id="ARBA00023004"/>
    </source>
</evidence>
<keyword evidence="3 12" id="KW-0444">Lipid biosynthesis</keyword>
<evidence type="ECO:0000256" key="1">
    <source>
        <dbReference type="ARBA" id="ARBA00004141"/>
    </source>
</evidence>
<evidence type="ECO:0000256" key="6">
    <source>
        <dbReference type="ARBA" id="ARBA00022989"/>
    </source>
</evidence>
<dbReference type="CDD" id="cd03505">
    <property type="entry name" value="Delta9-FADS-like"/>
    <property type="match status" value="1"/>
</dbReference>
<dbReference type="InterPro" id="IPR005804">
    <property type="entry name" value="FA_desaturase_dom"/>
</dbReference>
<dbReference type="GO" id="GO:0004768">
    <property type="term" value="F:stearoyl-CoA 9-desaturase activity"/>
    <property type="evidence" value="ECO:0007669"/>
    <property type="project" value="TreeGrafter"/>
</dbReference>
<dbReference type="Proteomes" id="UP001461498">
    <property type="component" value="Unassembled WGS sequence"/>
</dbReference>
<feature type="domain" description="Fatty acid desaturase" evidence="14">
    <location>
        <begin position="67"/>
        <end position="271"/>
    </location>
</feature>
<keyword evidence="8" id="KW-0408">Iron</keyword>